<feature type="compositionally biased region" description="Polar residues" evidence="1">
    <location>
        <begin position="120"/>
        <end position="137"/>
    </location>
</feature>
<name>W6RXU8_9CLOT</name>
<reference evidence="3 4" key="1">
    <citation type="submission" date="2013-11" db="EMBL/GenBank/DDBJ databases">
        <title>Complete genome sequence of Clostridum sp. M2/40.</title>
        <authorList>
            <person name="Wibberg D."/>
            <person name="Puehler A."/>
            <person name="Schlueter A."/>
        </authorList>
    </citation>
    <scope>NUCLEOTIDE SEQUENCE [LARGE SCALE GENOMIC DNA]</scope>
    <source>
        <strain evidence="4">M2/40</strain>
    </source>
</reference>
<protein>
    <recommendedName>
        <fullName evidence="5">Secreted protein</fullName>
    </recommendedName>
</protein>
<evidence type="ECO:0008006" key="5">
    <source>
        <dbReference type="Google" id="ProtNLM"/>
    </source>
</evidence>
<feature type="region of interest" description="Disordered" evidence="1">
    <location>
        <begin position="115"/>
        <end position="137"/>
    </location>
</feature>
<dbReference type="OrthoDB" id="9778998at2"/>
<dbReference type="eggNOG" id="COG4880">
    <property type="taxonomic scope" value="Bacteria"/>
</dbReference>
<keyword evidence="4" id="KW-1185">Reference proteome</keyword>
<dbReference type="InterPro" id="IPR014441">
    <property type="entry name" value="UCP006425_b-propeller"/>
</dbReference>
<dbReference type="KEGG" id="clt:CM240_2126"/>
<accession>W6RXU8</accession>
<dbReference type="Pfam" id="PF09826">
    <property type="entry name" value="Beta_propel"/>
    <property type="match status" value="1"/>
</dbReference>
<dbReference type="Proteomes" id="UP000019426">
    <property type="component" value="Chromosome M2/40_rep1"/>
</dbReference>
<dbReference type="AlphaFoldDB" id="W6RXU8"/>
<feature type="transmembrane region" description="Helical" evidence="2">
    <location>
        <begin position="43"/>
        <end position="63"/>
    </location>
</feature>
<dbReference type="HOGENOM" id="CLU_015706_0_1_9"/>
<evidence type="ECO:0000313" key="3">
    <source>
        <dbReference type="EMBL" id="CDM69283.1"/>
    </source>
</evidence>
<dbReference type="PIRSF" id="PIRSF006425">
    <property type="entry name" value="UCP006425_WD40"/>
    <property type="match status" value="1"/>
</dbReference>
<dbReference type="EMBL" id="HG917868">
    <property type="protein sequence ID" value="CDM69283.1"/>
    <property type="molecule type" value="Genomic_DNA"/>
</dbReference>
<keyword evidence="2" id="KW-1133">Transmembrane helix</keyword>
<dbReference type="InterPro" id="IPR019198">
    <property type="entry name" value="Beta_propeller_containing"/>
</dbReference>
<keyword evidence="2" id="KW-0812">Transmembrane</keyword>
<organism evidence="3 4">
    <name type="scientific">Clostridium bornimense</name>
    <dbReference type="NCBI Taxonomy" id="1216932"/>
    <lineage>
        <taxon>Bacteria</taxon>
        <taxon>Bacillati</taxon>
        <taxon>Bacillota</taxon>
        <taxon>Clostridia</taxon>
        <taxon>Eubacteriales</taxon>
        <taxon>Clostridiaceae</taxon>
        <taxon>Clostridium</taxon>
    </lineage>
</organism>
<evidence type="ECO:0000256" key="1">
    <source>
        <dbReference type="SAM" id="MobiDB-lite"/>
    </source>
</evidence>
<dbReference type="RefSeq" id="WP_044039008.1">
    <property type="nucleotide sequence ID" value="NZ_HG917868.1"/>
</dbReference>
<evidence type="ECO:0000313" key="4">
    <source>
        <dbReference type="Proteomes" id="UP000019426"/>
    </source>
</evidence>
<keyword evidence="2" id="KW-0472">Membrane</keyword>
<evidence type="ECO:0000256" key="2">
    <source>
        <dbReference type="SAM" id="Phobius"/>
    </source>
</evidence>
<sequence>MNDKEIIDKIKKESDNLKIPDTLSPDIIEKKLKSKKSFNKNNYLKFATIAATLAFIVICSFIIKANNNEIKTTSDIINSSENYNEIFSLFKAIEKRNNSKIPGIKSSTDTYDSIKESDDTSMGSCDTSKTEDFSTTNTQVDGVDEGDIIKNDEKYIYSTNGNKINIVETNNGNMKLISTISTDNNYIDEIYISGNILVVIGNKSNTSKSTTSNKKAICGLHCNTVISTSIYDISNKNKISLINTVTSTGNYSSSRLVDDYLYMFSNFYINDIEDKDTTEDYIPYLNNKAMPSDCILIPSSPDNASYVVITSLKISDPKDFTDKKAIVASGNDFYVSEKNIYIYSSLWNRKENFSTETEIIKFSYDNGIITAKASNIIKGILNNSFSMDEYNDNLRLVSTIESFATSSSNFSRKNSLYILDENLELIGSIEDLAPNERIYSARFLGDTGYFVTFRETDPLFSVDLSNPKEPKILGELKIPGFSSYLHPYDNNLLLGIGMEIDENTNEEIGIKLSMFDISDPSNVKEVNKLVLDKFCYSDALYNHKTVFIDTTKNIFGFEATGYSNYNNSFHKYLTYSYDKEKGFISKISTDLNLESNNDTRGLYIGNTLYIVSLGEGIQSFNLDTSDKISEIKLSNN</sequence>
<proteinExistence type="predicted"/>
<dbReference type="PATRIC" id="fig|1216932.3.peg.2126"/>
<dbReference type="STRING" id="1216932.CM240_2126"/>
<gene>
    <name evidence="3" type="ORF">CM240_2126</name>
</gene>